<accession>A0A510IEZ5</accession>
<evidence type="ECO:0000313" key="1">
    <source>
        <dbReference type="EMBL" id="BBL92293.1"/>
    </source>
</evidence>
<keyword evidence="1" id="KW-0614">Plasmid</keyword>
<protein>
    <submittedName>
        <fullName evidence="1">Uncharacterized protein</fullName>
    </submittedName>
</protein>
<name>A0A510IEZ5_9VIBR</name>
<evidence type="ECO:0000313" key="2">
    <source>
        <dbReference type="Proteomes" id="UP000315115"/>
    </source>
</evidence>
<organism evidence="1 2">
    <name type="scientific">Vibrio rotiferianus</name>
    <dbReference type="NCBI Taxonomy" id="190895"/>
    <lineage>
        <taxon>Bacteria</taxon>
        <taxon>Pseudomonadati</taxon>
        <taxon>Pseudomonadota</taxon>
        <taxon>Gammaproteobacteria</taxon>
        <taxon>Vibrionales</taxon>
        <taxon>Vibrionaceae</taxon>
        <taxon>Vibrio</taxon>
    </lineage>
</organism>
<dbReference type="Proteomes" id="UP000315115">
    <property type="component" value="Plasmid pAM7"/>
</dbReference>
<geneLocation type="plasmid" evidence="2">
    <name>pam7 dna</name>
</geneLocation>
<dbReference type="AlphaFoldDB" id="A0A510IEZ5"/>
<proteinExistence type="predicted"/>
<gene>
    <name evidence="1" type="ORF">VroAM7_49460</name>
</gene>
<sequence length="179" mass="21136">MFKISTKLERYLDKAFTVNLDKTHFSNTNCTRFEENMCGIPARLYLNEELFIQTQMQYGQHIDVIYIEVARHQPRLEEYVTRTSPSYIGQRYLMDGTLGHFQRLFDMDCLDPIPPRNIMEHVDSEDFDVVLHELMIWNQEHVAEIDLFIMKSFTTSPTAIFERDYVGLRVKIVDGIIDC</sequence>
<reference evidence="2" key="1">
    <citation type="submission" date="2019-07" db="EMBL/GenBank/DDBJ databases">
        <title>Complete Genome Sequences of Vibrion rotiferianus strain AM7.</title>
        <authorList>
            <person name="Miyazaki K."/>
            <person name="Wiseschart A."/>
            <person name="Pootanakit K."/>
            <person name="Ishimori K."/>
            <person name="Kitahara K."/>
        </authorList>
    </citation>
    <scope>NUCLEOTIDE SEQUENCE [LARGE SCALE GENOMIC DNA]</scope>
    <source>
        <strain evidence="2">AM7</strain>
        <plasmid evidence="2">pam7 dna</plasmid>
    </source>
</reference>
<dbReference type="EMBL" id="AP019800">
    <property type="protein sequence ID" value="BBL92293.1"/>
    <property type="molecule type" value="Genomic_DNA"/>
</dbReference>